<evidence type="ECO:0000256" key="1">
    <source>
        <dbReference type="SAM" id="MobiDB-lite"/>
    </source>
</evidence>
<proteinExistence type="predicted"/>
<dbReference type="EMBL" id="QWIK01001837">
    <property type="protein sequence ID" value="RMX92098.1"/>
    <property type="molecule type" value="Genomic_DNA"/>
</dbReference>
<feature type="region of interest" description="Disordered" evidence="1">
    <location>
        <begin position="130"/>
        <end position="163"/>
    </location>
</feature>
<evidence type="ECO:0000313" key="3">
    <source>
        <dbReference type="Proteomes" id="UP000282582"/>
    </source>
</evidence>
<feature type="compositionally biased region" description="Low complexity" evidence="1">
    <location>
        <begin position="130"/>
        <end position="140"/>
    </location>
</feature>
<feature type="region of interest" description="Disordered" evidence="1">
    <location>
        <begin position="1"/>
        <end position="94"/>
    </location>
</feature>
<dbReference type="AlphaFoldDB" id="A0A3M6XNC4"/>
<name>A0A3M6XNC4_HORWE</name>
<feature type="compositionally biased region" description="Basic and acidic residues" evidence="1">
    <location>
        <begin position="422"/>
        <end position="434"/>
    </location>
</feature>
<sequence length="445" mass="49519">MKNDKSKQPARKAHKSSSTTPTPSLPTIDSTTASDAESHPTAVWSNTNASSKAKDPTRGTDAGDTDISSHLEDSGKASWSDGKHASPRPVSRAGSWDRWLDRVLSRMPYNDSRKNRASYSYLYDSLASSVRSKSRSPTHSPTDSFLDSDTITRQVPQPDSHTHRIRRLHEPHQDLIIEMREARTEDPASGSDRVVLSGTRSVVCAASLRFAIARLCEGPSKVSTYITLTRSVHSAEFLCQGQKVRIQMPDKEKPNIVARFLEYTEGSCSPMSYPLPSEELDTIAESIYFAVRWDCKGFGWVAVSAFEAMVSNQDMDTLRSTVKKVVSEFDNEAPEAIAVRYCLLYGLACCGEDILSDPLCRVRLRKFAGAPLTVLGELTRQRHFDARLPIYEVGQYSTELTKWDFKPRRSAAWDPFEGAEDVEARETKTGRERFTSVSSVSSSKS</sequence>
<feature type="compositionally biased region" description="Polar residues" evidence="1">
    <location>
        <begin position="141"/>
        <end position="159"/>
    </location>
</feature>
<organism evidence="2 3">
    <name type="scientific">Hortaea werneckii</name>
    <name type="common">Black yeast</name>
    <name type="synonym">Cladosporium werneckii</name>
    <dbReference type="NCBI Taxonomy" id="91943"/>
    <lineage>
        <taxon>Eukaryota</taxon>
        <taxon>Fungi</taxon>
        <taxon>Dikarya</taxon>
        <taxon>Ascomycota</taxon>
        <taxon>Pezizomycotina</taxon>
        <taxon>Dothideomycetes</taxon>
        <taxon>Dothideomycetidae</taxon>
        <taxon>Mycosphaerellales</taxon>
        <taxon>Teratosphaeriaceae</taxon>
        <taxon>Hortaea</taxon>
    </lineage>
</organism>
<accession>A0A3M6XNC4</accession>
<feature type="region of interest" description="Disordered" evidence="1">
    <location>
        <begin position="421"/>
        <end position="445"/>
    </location>
</feature>
<comment type="caution">
    <text evidence="2">The sequence shown here is derived from an EMBL/GenBank/DDBJ whole genome shotgun (WGS) entry which is preliminary data.</text>
</comment>
<dbReference type="VEuPathDB" id="FungiDB:BTJ68_06574"/>
<feature type="compositionally biased region" description="Low complexity" evidence="1">
    <location>
        <begin position="16"/>
        <end position="32"/>
    </location>
</feature>
<gene>
    <name evidence="2" type="ORF">D0868_13604</name>
</gene>
<reference evidence="2 3" key="1">
    <citation type="journal article" date="2018" name="BMC Genomics">
        <title>Genomic evidence for intraspecific hybridization in a clonal and extremely halotolerant yeast.</title>
        <authorList>
            <person name="Gostincar C."/>
            <person name="Stajich J.E."/>
            <person name="Zupancic J."/>
            <person name="Zalar P."/>
            <person name="Gunde-Cimerman N."/>
        </authorList>
    </citation>
    <scope>NUCLEOTIDE SEQUENCE [LARGE SCALE GENOMIC DNA]</scope>
    <source>
        <strain evidence="2 3">EXF-6654</strain>
    </source>
</reference>
<evidence type="ECO:0000313" key="2">
    <source>
        <dbReference type="EMBL" id="RMX92098.1"/>
    </source>
</evidence>
<protein>
    <submittedName>
        <fullName evidence="2">Uncharacterized protein</fullName>
    </submittedName>
</protein>
<dbReference type="Proteomes" id="UP000282582">
    <property type="component" value="Unassembled WGS sequence"/>
</dbReference>
<feature type="compositionally biased region" description="Low complexity" evidence="1">
    <location>
        <begin position="436"/>
        <end position="445"/>
    </location>
</feature>